<dbReference type="Proteomes" id="UP001595698">
    <property type="component" value="Unassembled WGS sequence"/>
</dbReference>
<reference evidence="3" key="1">
    <citation type="journal article" date="2019" name="Int. J. Syst. Evol. Microbiol.">
        <title>The Global Catalogue of Microorganisms (GCM) 10K type strain sequencing project: providing services to taxonomists for standard genome sequencing and annotation.</title>
        <authorList>
            <consortium name="The Broad Institute Genomics Platform"/>
            <consortium name="The Broad Institute Genome Sequencing Center for Infectious Disease"/>
            <person name="Wu L."/>
            <person name="Ma J."/>
        </authorList>
    </citation>
    <scope>NUCLEOTIDE SEQUENCE [LARGE SCALE GENOMIC DNA]</scope>
    <source>
        <strain evidence="3">TBRC 7912</strain>
    </source>
</reference>
<feature type="compositionally biased region" description="Basic and acidic residues" evidence="1">
    <location>
        <begin position="83"/>
        <end position="94"/>
    </location>
</feature>
<feature type="region of interest" description="Disordered" evidence="1">
    <location>
        <begin position="82"/>
        <end position="199"/>
    </location>
</feature>
<gene>
    <name evidence="2" type="ORF">ACFOYY_33175</name>
</gene>
<evidence type="ECO:0000313" key="2">
    <source>
        <dbReference type="EMBL" id="MFC3985020.1"/>
    </source>
</evidence>
<evidence type="ECO:0000256" key="1">
    <source>
        <dbReference type="SAM" id="MobiDB-lite"/>
    </source>
</evidence>
<feature type="compositionally biased region" description="Polar residues" evidence="1">
    <location>
        <begin position="189"/>
        <end position="199"/>
    </location>
</feature>
<keyword evidence="3" id="KW-1185">Reference proteome</keyword>
<evidence type="ECO:0008006" key="4">
    <source>
        <dbReference type="Google" id="ProtNLM"/>
    </source>
</evidence>
<accession>A0ABV8FAI2</accession>
<proteinExistence type="predicted"/>
<dbReference type="RefSeq" id="WP_386195042.1">
    <property type="nucleotide sequence ID" value="NZ_JBHSBC010000039.1"/>
</dbReference>
<protein>
    <recommendedName>
        <fullName evidence="4">Secreted protein</fullName>
    </recommendedName>
</protein>
<comment type="caution">
    <text evidence="2">The sequence shown here is derived from an EMBL/GenBank/DDBJ whole genome shotgun (WGS) entry which is preliminary data.</text>
</comment>
<name>A0ABV8FAI2_9ACTN</name>
<feature type="compositionally biased region" description="Low complexity" evidence="1">
    <location>
        <begin position="116"/>
        <end position="140"/>
    </location>
</feature>
<sequence length="199" mass="20494">MSKQTTFTLTFLAGLSVIVPGCAGYLSARMDAVERAHRELVSLESRIRQEQLISPVAEAEDSPARFRNETVAVPGVTLCGPGERARADNRRERGAGTLAGGARTPDATSDGRPGIVSGARVSASAGASAGASVTEAAQARAAEREQRRRHRQERLCAAAQEEHAADAPAGTSGGTYDRASDGAPADPVSGSSQAEAPAN</sequence>
<organism evidence="2 3">
    <name type="scientific">Streptosporangium jomthongense</name>
    <dbReference type="NCBI Taxonomy" id="1193683"/>
    <lineage>
        <taxon>Bacteria</taxon>
        <taxon>Bacillati</taxon>
        <taxon>Actinomycetota</taxon>
        <taxon>Actinomycetes</taxon>
        <taxon>Streptosporangiales</taxon>
        <taxon>Streptosporangiaceae</taxon>
        <taxon>Streptosporangium</taxon>
    </lineage>
</organism>
<dbReference type="EMBL" id="JBHSBC010000039">
    <property type="protein sequence ID" value="MFC3985020.1"/>
    <property type="molecule type" value="Genomic_DNA"/>
</dbReference>
<evidence type="ECO:0000313" key="3">
    <source>
        <dbReference type="Proteomes" id="UP001595698"/>
    </source>
</evidence>